<dbReference type="Proteomes" id="UP000193146">
    <property type="component" value="Unassembled WGS sequence"/>
</dbReference>
<reference evidence="1 2" key="1">
    <citation type="submission" date="2017-04" db="EMBL/GenBank/DDBJ databases">
        <title>Burkholderia puraquae sp. nov., a novel Burkholderia cepacia complex species from hospital setting samples.</title>
        <authorList>
            <person name="Martina P."/>
            <person name="Leguizamon M."/>
            <person name="Prieto C."/>
            <person name="Sousa S."/>
            <person name="Montanaro P."/>
            <person name="Draghi W."/>
            <person name="Staembler M."/>
            <person name="Bettiol M."/>
            <person name="Figoli C."/>
            <person name="Palau J."/>
            <person name="Alvarez F."/>
            <person name="Benetti S."/>
            <person name="Anchat E."/>
            <person name="Vescina C."/>
            <person name="Ferreras J."/>
            <person name="Lasch P."/>
            <person name="Lagares A."/>
            <person name="Zorreguieta A."/>
            <person name="Yantorno O."/>
            <person name="Bosch A."/>
        </authorList>
    </citation>
    <scope>NUCLEOTIDE SEQUENCE [LARGE SCALE GENOMIC DNA]</scope>
    <source>
        <strain evidence="1 2">CAMPA 1040</strain>
    </source>
</reference>
<comment type="caution">
    <text evidence="1">The sequence shown here is derived from an EMBL/GenBank/DDBJ whole genome shotgun (WGS) entry which is preliminary data.</text>
</comment>
<organism evidence="1 2">
    <name type="scientific">Burkholderia puraquae</name>
    <dbReference type="NCBI Taxonomy" id="1904757"/>
    <lineage>
        <taxon>Bacteria</taxon>
        <taxon>Pseudomonadati</taxon>
        <taxon>Pseudomonadota</taxon>
        <taxon>Betaproteobacteria</taxon>
        <taxon>Burkholderiales</taxon>
        <taxon>Burkholderiaceae</taxon>
        <taxon>Burkholderia</taxon>
        <taxon>Burkholderia cepacia complex</taxon>
    </lineage>
</organism>
<keyword evidence="2" id="KW-1185">Reference proteome</keyword>
<proteinExistence type="predicted"/>
<protein>
    <submittedName>
        <fullName evidence="1">Uncharacterized protein</fullName>
    </submittedName>
</protein>
<evidence type="ECO:0000313" key="1">
    <source>
        <dbReference type="EMBL" id="ORT88915.1"/>
    </source>
</evidence>
<gene>
    <name evidence="1" type="ORF">B7G54_01685</name>
</gene>
<evidence type="ECO:0000313" key="2">
    <source>
        <dbReference type="Proteomes" id="UP000193146"/>
    </source>
</evidence>
<sequence>MLEEAADELAISKNPALAPARDFFEDGCHGAGDARPDGAEQRAVAGVRSALPSSRRRIHRIVIVYHRRFPICLVALRSSARLHAYDPRSAPRFT</sequence>
<dbReference type="AlphaFoldDB" id="A0A1X1PPM9"/>
<dbReference type="EMBL" id="NBYX01000001">
    <property type="protein sequence ID" value="ORT88915.1"/>
    <property type="molecule type" value="Genomic_DNA"/>
</dbReference>
<accession>A0A1X1PPM9</accession>
<name>A0A1X1PPM9_9BURK</name>